<sequence length="170" mass="18968">MGAAGGGVPEMLDVVCELIGGEKVEQVEEEDPKEGKEGAAEVDEEVTQQLKAIFDVYVLTYASTTVDGEARMIDEENYLQFLRDVKLLEEGVGEEEEEEQSKIERVQAMELFRLNVSGESRDMGNAEEEEKVRLSFGDFHACLHCMALILEQDVEESRALAVMLGRSLDF</sequence>
<evidence type="ECO:0000256" key="1">
    <source>
        <dbReference type="SAM" id="MobiDB-lite"/>
    </source>
</evidence>
<proteinExistence type="predicted"/>
<accession>A0A9W7L8R9</accession>
<dbReference type="AlphaFoldDB" id="A0A9W7L8R9"/>
<evidence type="ECO:0000313" key="3">
    <source>
        <dbReference type="Proteomes" id="UP001165065"/>
    </source>
</evidence>
<keyword evidence="3" id="KW-1185">Reference proteome</keyword>
<feature type="region of interest" description="Disordered" evidence="1">
    <location>
        <begin position="23"/>
        <end position="42"/>
    </location>
</feature>
<evidence type="ECO:0000313" key="2">
    <source>
        <dbReference type="EMBL" id="GMI40378.1"/>
    </source>
</evidence>
<name>A0A9W7L8R9_9STRA</name>
<gene>
    <name evidence="2" type="ORF">TrCOL_g12944</name>
</gene>
<protein>
    <submittedName>
        <fullName evidence="2">Uncharacterized protein</fullName>
    </submittedName>
</protein>
<comment type="caution">
    <text evidence="2">The sequence shown here is derived from an EMBL/GenBank/DDBJ whole genome shotgun (WGS) entry which is preliminary data.</text>
</comment>
<dbReference type="Proteomes" id="UP001165065">
    <property type="component" value="Unassembled WGS sequence"/>
</dbReference>
<organism evidence="2 3">
    <name type="scientific">Triparma columacea</name>
    <dbReference type="NCBI Taxonomy" id="722753"/>
    <lineage>
        <taxon>Eukaryota</taxon>
        <taxon>Sar</taxon>
        <taxon>Stramenopiles</taxon>
        <taxon>Ochrophyta</taxon>
        <taxon>Bolidophyceae</taxon>
        <taxon>Parmales</taxon>
        <taxon>Triparmaceae</taxon>
        <taxon>Triparma</taxon>
    </lineage>
</organism>
<dbReference type="EMBL" id="BRYA01000126">
    <property type="protein sequence ID" value="GMI40378.1"/>
    <property type="molecule type" value="Genomic_DNA"/>
</dbReference>
<dbReference type="OrthoDB" id="193417at2759"/>
<reference evidence="3" key="1">
    <citation type="journal article" date="2023" name="Commun. Biol.">
        <title>Genome analysis of Parmales, the sister group of diatoms, reveals the evolutionary specialization of diatoms from phago-mixotrophs to photoautotrophs.</title>
        <authorList>
            <person name="Ban H."/>
            <person name="Sato S."/>
            <person name="Yoshikawa S."/>
            <person name="Yamada K."/>
            <person name="Nakamura Y."/>
            <person name="Ichinomiya M."/>
            <person name="Sato N."/>
            <person name="Blanc-Mathieu R."/>
            <person name="Endo H."/>
            <person name="Kuwata A."/>
            <person name="Ogata H."/>
        </authorList>
    </citation>
    <scope>NUCLEOTIDE SEQUENCE [LARGE SCALE GENOMIC DNA]</scope>
</reference>